<keyword evidence="3 4" id="KW-0732">Signal</keyword>
<proteinExistence type="inferred from homology"/>
<dbReference type="EMBL" id="FN563149">
    <property type="protein sequence ID" value="CBH50253.1"/>
    <property type="molecule type" value="Genomic_DNA"/>
</dbReference>
<dbReference type="KEGG" id="req:REQ_42870"/>
<dbReference type="InterPro" id="IPR030678">
    <property type="entry name" value="Peptide/Ni-bd"/>
</dbReference>
<dbReference type="AlphaFoldDB" id="A0A3S5YCE3"/>
<reference evidence="6" key="1">
    <citation type="journal article" date="2010" name="PLoS Genet.">
        <title>The genome of a pathogenic rhodococcus: cooptive virulence underpinned by key gene acquisitions.</title>
        <authorList>
            <person name="Letek M."/>
            <person name="Gonzalez P."/>
            <person name="Macarthur I."/>
            <person name="Rodriguez H."/>
            <person name="Freeman T.C."/>
            <person name="Valero-Rello A."/>
            <person name="Blanco M."/>
            <person name="Buckley T."/>
            <person name="Cherevach I."/>
            <person name="Fahey R."/>
            <person name="Hapeshi A."/>
            <person name="Holdstock J."/>
            <person name="Leadon D."/>
            <person name="Navas J."/>
            <person name="Ocampo A."/>
            <person name="Quail M.A."/>
            <person name="Sanders M."/>
            <person name="Scortti M.M."/>
            <person name="Prescott J.F."/>
            <person name="Fogarty U."/>
            <person name="Meijer W.G."/>
            <person name="Parkhill J."/>
            <person name="Bentley S.D."/>
            <person name="Vazquez-Boland J.A."/>
        </authorList>
    </citation>
    <scope>NUCLEOTIDE SEQUENCE [LARGE SCALE GENOMIC DNA]</scope>
    <source>
        <strain evidence="6 7">103S</strain>
    </source>
</reference>
<dbReference type="Pfam" id="PF00496">
    <property type="entry name" value="SBP_bac_5"/>
    <property type="match status" value="1"/>
</dbReference>
<keyword evidence="6" id="KW-0449">Lipoprotein</keyword>
<gene>
    <name evidence="6" type="ordered locus">REQ_42870</name>
</gene>
<evidence type="ECO:0000256" key="2">
    <source>
        <dbReference type="ARBA" id="ARBA00022448"/>
    </source>
</evidence>
<feature type="chain" id="PRO_5039442784" evidence="4">
    <location>
        <begin position="21"/>
        <end position="537"/>
    </location>
</feature>
<dbReference type="Proteomes" id="UP001154400">
    <property type="component" value="Chromosome"/>
</dbReference>
<accession>A0A3S5YCE3</accession>
<dbReference type="InterPro" id="IPR039424">
    <property type="entry name" value="SBP_5"/>
</dbReference>
<dbReference type="PIRSF" id="PIRSF002741">
    <property type="entry name" value="MppA"/>
    <property type="match status" value="1"/>
</dbReference>
<dbReference type="GO" id="GO:0015833">
    <property type="term" value="P:peptide transport"/>
    <property type="evidence" value="ECO:0007669"/>
    <property type="project" value="TreeGrafter"/>
</dbReference>
<name>A0A3S5YCE3_RHOH1</name>
<organism evidence="6">
    <name type="scientific">Rhodococcus hoagii (strain 103S)</name>
    <name type="common">Rhodococcus equi</name>
    <dbReference type="NCBI Taxonomy" id="685727"/>
    <lineage>
        <taxon>Bacteria</taxon>
        <taxon>Bacillati</taxon>
        <taxon>Actinomycetota</taxon>
        <taxon>Actinomycetes</taxon>
        <taxon>Mycobacteriales</taxon>
        <taxon>Nocardiaceae</taxon>
        <taxon>Prescottella</taxon>
    </lineage>
</organism>
<dbReference type="GO" id="GO:0043190">
    <property type="term" value="C:ATP-binding cassette (ABC) transporter complex"/>
    <property type="evidence" value="ECO:0007669"/>
    <property type="project" value="InterPro"/>
</dbReference>
<dbReference type="PANTHER" id="PTHR30290">
    <property type="entry name" value="PERIPLASMIC BINDING COMPONENT OF ABC TRANSPORTER"/>
    <property type="match status" value="1"/>
</dbReference>
<evidence type="ECO:0000256" key="3">
    <source>
        <dbReference type="ARBA" id="ARBA00022729"/>
    </source>
</evidence>
<evidence type="ECO:0000313" key="6">
    <source>
        <dbReference type="EMBL" id="CBH50253.1"/>
    </source>
</evidence>
<evidence type="ECO:0000259" key="5">
    <source>
        <dbReference type="Pfam" id="PF00496"/>
    </source>
</evidence>
<feature type="signal peptide" evidence="4">
    <location>
        <begin position="1"/>
        <end position="20"/>
    </location>
</feature>
<dbReference type="SUPFAM" id="SSF53850">
    <property type="entry name" value="Periplasmic binding protein-like II"/>
    <property type="match status" value="1"/>
</dbReference>
<dbReference type="GO" id="GO:1904680">
    <property type="term" value="F:peptide transmembrane transporter activity"/>
    <property type="evidence" value="ECO:0007669"/>
    <property type="project" value="TreeGrafter"/>
</dbReference>
<dbReference type="PANTHER" id="PTHR30290:SF9">
    <property type="entry name" value="OLIGOPEPTIDE-BINDING PROTEIN APPA"/>
    <property type="match status" value="1"/>
</dbReference>
<dbReference type="Gene3D" id="3.10.105.10">
    <property type="entry name" value="Dipeptide-binding Protein, Domain 3"/>
    <property type="match status" value="1"/>
</dbReference>
<evidence type="ECO:0000256" key="4">
    <source>
        <dbReference type="SAM" id="SignalP"/>
    </source>
</evidence>
<protein>
    <submittedName>
        <fullName evidence="6">Oligopeptide/dipeptide ABC transporter substrate binding lipoprotein</fullName>
    </submittedName>
</protein>
<dbReference type="Gene3D" id="3.40.190.10">
    <property type="entry name" value="Periplasmic binding protein-like II"/>
    <property type="match status" value="1"/>
</dbReference>
<dbReference type="PROSITE" id="PS51257">
    <property type="entry name" value="PROKAR_LIPOPROTEIN"/>
    <property type="match status" value="1"/>
</dbReference>
<comment type="similarity">
    <text evidence="1">Belongs to the bacterial solute-binding protein 5 family.</text>
</comment>
<sequence>MTRSSLARAGTLLTALTATAVLLAGCAGGGSGAATDASDVTTGLVGEQSDGGDPVSGGTLSYATYNGVSSLDPADRQDGGATGGSEMAAIYDLLMRYDPETKEYQPQLAQSLTPNGDNTVWTLALRPGVTFSDGTPVDAAAVRWSIGHYLDKKATHSQVWKATVADIQSPDPSTVVFTLKQPWNEFPIMFTSGPGMIVAPSSMATGTFTPIGAGPFTVEKFASQDELVLAARPDYWDGEPHLAKLRFPAIVSEQGKLDALHTGGVQAAYLRGAEVVHNALEAGDVGYVYTVNMGGVGNINQREGRAASDERVRKAIVAGFDPETFNQRVEGGHGMPGSDMFQDWSRWHGSVAGSGYDPEAAKKYLAEAKADGYDGKLTYVGLNDPATQSSALAFQSMLQAVGFTVDIVYTTSINDLVKRMYAQHDYDIGYAGFNILDESPFVRLYGNLYSESSSNVLGYANPTMDDLLGKLQTAPTDEDRLAVVEDIQTVVNETNPMLVVNSGKYFIPWSKNSHGITPSADGIMLFGNAWLSSESAS</sequence>
<dbReference type="CDD" id="cd00995">
    <property type="entry name" value="PBP2_NikA_DppA_OppA_like"/>
    <property type="match status" value="1"/>
</dbReference>
<dbReference type="RefSeq" id="WP_013417367.1">
    <property type="nucleotide sequence ID" value="NC_014659.1"/>
</dbReference>
<dbReference type="InterPro" id="IPR000914">
    <property type="entry name" value="SBP_5_dom"/>
</dbReference>
<dbReference type="GO" id="GO:0042597">
    <property type="term" value="C:periplasmic space"/>
    <property type="evidence" value="ECO:0007669"/>
    <property type="project" value="UniProtKB-ARBA"/>
</dbReference>
<keyword evidence="2" id="KW-0813">Transport</keyword>
<feature type="domain" description="Solute-binding protein family 5" evidence="5">
    <location>
        <begin position="103"/>
        <end position="445"/>
    </location>
</feature>
<evidence type="ECO:0000313" key="7">
    <source>
        <dbReference type="Proteomes" id="UP000006892"/>
    </source>
</evidence>
<evidence type="ECO:0000256" key="1">
    <source>
        <dbReference type="ARBA" id="ARBA00005695"/>
    </source>
</evidence>